<keyword evidence="3" id="KW-1185">Reference proteome</keyword>
<sequence length="276" mass="31537">MKKILFSVLAMLPVLLLSSRGMAQEQDFFGEPEQSDSTRVIVTGLVINGLNNAPMPYVHVINEHLKQGSTTADDGLFMMRMAPTDTLVFSFVGYKPLRFTLPQPVERDRYVAKIVMEETSYELQTLIIRPFIPIEDLKQQIINEKVEDPDKKEKVAGVKYGSGKKKSAMAYGSPISAIAYLFSKERKMKKKLAKAEEEYENFKIIDAKFNEKIVAELTGYTDNDRVLEFMRFCNYSNDYLVKTVAYDIIVDLQYKKEVFEAMEKTEKVTTGQEDGQ</sequence>
<evidence type="ECO:0000313" key="2">
    <source>
        <dbReference type="EMBL" id="BDD08402.1"/>
    </source>
</evidence>
<protein>
    <recommendedName>
        <fullName evidence="4">Carboxypeptidase-like regulatory domain-containing protein</fullName>
    </recommendedName>
</protein>
<dbReference type="EMBL" id="AP025314">
    <property type="protein sequence ID" value="BDD08402.1"/>
    <property type="molecule type" value="Genomic_DNA"/>
</dbReference>
<keyword evidence="1" id="KW-0732">Signal</keyword>
<feature type="chain" id="PRO_5043493684" description="Carboxypeptidase-like regulatory domain-containing protein" evidence="1">
    <location>
        <begin position="24"/>
        <end position="276"/>
    </location>
</feature>
<dbReference type="Proteomes" id="UP001348817">
    <property type="component" value="Chromosome"/>
</dbReference>
<gene>
    <name evidence="2" type="ORF">FUAX_08340</name>
</gene>
<evidence type="ECO:0008006" key="4">
    <source>
        <dbReference type="Google" id="ProtNLM"/>
    </source>
</evidence>
<evidence type="ECO:0000256" key="1">
    <source>
        <dbReference type="SAM" id="SignalP"/>
    </source>
</evidence>
<feature type="signal peptide" evidence="1">
    <location>
        <begin position="1"/>
        <end position="23"/>
    </location>
</feature>
<organism evidence="2 3">
    <name type="scientific">Fulvitalea axinellae</name>
    <dbReference type="NCBI Taxonomy" id="1182444"/>
    <lineage>
        <taxon>Bacteria</taxon>
        <taxon>Pseudomonadati</taxon>
        <taxon>Bacteroidota</taxon>
        <taxon>Cytophagia</taxon>
        <taxon>Cytophagales</taxon>
        <taxon>Persicobacteraceae</taxon>
        <taxon>Fulvitalea</taxon>
    </lineage>
</organism>
<accession>A0AAU9CNB0</accession>
<reference evidence="2 3" key="1">
    <citation type="submission" date="2021-12" db="EMBL/GenBank/DDBJ databases">
        <title>Genome sequencing of bacteria with rrn-lacking chromosome and rrn-plasmid.</title>
        <authorList>
            <person name="Anda M."/>
            <person name="Iwasaki W."/>
        </authorList>
    </citation>
    <scope>NUCLEOTIDE SEQUENCE [LARGE SCALE GENOMIC DNA]</scope>
    <source>
        <strain evidence="2 3">DSM 100852</strain>
    </source>
</reference>
<dbReference type="InterPro" id="IPR008969">
    <property type="entry name" value="CarboxyPept-like_regulatory"/>
</dbReference>
<dbReference type="KEGG" id="fax:FUAX_08340"/>
<dbReference type="SUPFAM" id="SSF49464">
    <property type="entry name" value="Carboxypeptidase regulatory domain-like"/>
    <property type="match status" value="1"/>
</dbReference>
<dbReference type="AlphaFoldDB" id="A0AAU9CNB0"/>
<dbReference type="Pfam" id="PF13715">
    <property type="entry name" value="CarbopepD_reg_2"/>
    <property type="match status" value="1"/>
</dbReference>
<dbReference type="RefSeq" id="WP_338393664.1">
    <property type="nucleotide sequence ID" value="NZ_AP025314.1"/>
</dbReference>
<name>A0AAU9CNB0_9BACT</name>
<proteinExistence type="predicted"/>
<evidence type="ECO:0000313" key="3">
    <source>
        <dbReference type="Proteomes" id="UP001348817"/>
    </source>
</evidence>